<dbReference type="EMBL" id="MTEJ01000050">
    <property type="protein sequence ID" value="OQX13239.1"/>
    <property type="molecule type" value="Genomic_DNA"/>
</dbReference>
<dbReference type="InterPro" id="IPR008538">
    <property type="entry name" value="Uma2"/>
</dbReference>
<organism evidence="2 3">
    <name type="scientific">Thiothrix lacustris</name>
    <dbReference type="NCBI Taxonomy" id="525917"/>
    <lineage>
        <taxon>Bacteria</taxon>
        <taxon>Pseudomonadati</taxon>
        <taxon>Pseudomonadota</taxon>
        <taxon>Gammaproteobacteria</taxon>
        <taxon>Thiotrichales</taxon>
        <taxon>Thiotrichaceae</taxon>
        <taxon>Thiothrix</taxon>
    </lineage>
</organism>
<dbReference type="CDD" id="cd06260">
    <property type="entry name" value="DUF820-like"/>
    <property type="match status" value="1"/>
</dbReference>
<accession>A0A1Y1QTN0</accession>
<feature type="domain" description="Putative restriction endonuclease" evidence="1">
    <location>
        <begin position="12"/>
        <end position="169"/>
    </location>
</feature>
<dbReference type="Proteomes" id="UP000192491">
    <property type="component" value="Unassembled WGS sequence"/>
</dbReference>
<dbReference type="Gene3D" id="3.90.1570.10">
    <property type="entry name" value="tt1808, chain A"/>
    <property type="match status" value="1"/>
</dbReference>
<evidence type="ECO:0000313" key="3">
    <source>
        <dbReference type="Proteomes" id="UP000192491"/>
    </source>
</evidence>
<dbReference type="PANTHER" id="PTHR36558:SF1">
    <property type="entry name" value="RESTRICTION ENDONUCLEASE DOMAIN-CONTAINING PROTEIN-RELATED"/>
    <property type="match status" value="1"/>
</dbReference>
<protein>
    <recommendedName>
        <fullName evidence="1">Putative restriction endonuclease domain-containing protein</fullName>
    </recommendedName>
</protein>
<proteinExistence type="predicted"/>
<name>A0A1Y1QTN0_9GAMM</name>
<sequence length="191" mass="21864">MPALAEKLNITPEQYLTAEMNAPTRSEYVQGEIYAMAGASDGHVTVNANLITLIKPHLRGSGCKPYTNDMKVRIGTDDAYYYPDLLVSCDPADHKRNYIKQSPLLIIEILSSSTEAYDRGGKFAFYRQLTSLQEYVLIDPRTYRVDVFRRTPQNRWELFNFEGATAEVEFASINFHCPMQAIYEDVDFELR</sequence>
<dbReference type="PANTHER" id="PTHR36558">
    <property type="entry name" value="GLR1098 PROTEIN"/>
    <property type="match status" value="1"/>
</dbReference>
<dbReference type="InterPro" id="IPR011335">
    <property type="entry name" value="Restrct_endonuc-II-like"/>
</dbReference>
<dbReference type="SUPFAM" id="SSF52980">
    <property type="entry name" value="Restriction endonuclease-like"/>
    <property type="match status" value="1"/>
</dbReference>
<evidence type="ECO:0000313" key="2">
    <source>
        <dbReference type="EMBL" id="OQX13239.1"/>
    </source>
</evidence>
<comment type="caution">
    <text evidence="2">The sequence shown here is derived from an EMBL/GenBank/DDBJ whole genome shotgun (WGS) entry which is preliminary data.</text>
</comment>
<dbReference type="AlphaFoldDB" id="A0A1Y1QTN0"/>
<evidence type="ECO:0000259" key="1">
    <source>
        <dbReference type="Pfam" id="PF05685"/>
    </source>
</evidence>
<dbReference type="InterPro" id="IPR012296">
    <property type="entry name" value="Nuclease_put_TT1808"/>
</dbReference>
<reference evidence="2 3" key="1">
    <citation type="submission" date="2017-01" db="EMBL/GenBank/DDBJ databases">
        <title>Novel large sulfur bacteria in the metagenomes of groundwater-fed chemosynthetic microbial mats in the Lake Huron basin.</title>
        <authorList>
            <person name="Sharrar A.M."/>
            <person name="Flood B.E."/>
            <person name="Bailey J.V."/>
            <person name="Jones D.S."/>
            <person name="Biddanda B."/>
            <person name="Ruberg S.A."/>
            <person name="Marcus D.N."/>
            <person name="Dick G.J."/>
        </authorList>
    </citation>
    <scope>NUCLEOTIDE SEQUENCE [LARGE SCALE GENOMIC DNA]</scope>
    <source>
        <strain evidence="2">A8</strain>
    </source>
</reference>
<gene>
    <name evidence="2" type="ORF">BWK73_12685</name>
</gene>
<dbReference type="Pfam" id="PF05685">
    <property type="entry name" value="Uma2"/>
    <property type="match status" value="1"/>
</dbReference>